<dbReference type="InterPro" id="IPR003343">
    <property type="entry name" value="Big_2"/>
</dbReference>
<feature type="domain" description="BIG2" evidence="1">
    <location>
        <begin position="119"/>
        <end position="198"/>
    </location>
</feature>
<accession>A0ABZ0IVA4</accession>
<evidence type="ECO:0000313" key="3">
    <source>
        <dbReference type="Proteomes" id="UP001302349"/>
    </source>
</evidence>
<reference evidence="2 3" key="1">
    <citation type="journal article" date="2023" name="Microbiol. Resour. Announc.">
        <title>Complete Genome Sequence of Imperialibacter roseus strain P4T.</title>
        <authorList>
            <person name="Tizabi D.R."/>
            <person name="Bachvaroff T."/>
            <person name="Hill R.T."/>
        </authorList>
    </citation>
    <scope>NUCLEOTIDE SEQUENCE [LARGE SCALE GENOMIC DNA]</scope>
    <source>
        <strain evidence="2 3">P4T</strain>
    </source>
</reference>
<evidence type="ECO:0000259" key="1">
    <source>
        <dbReference type="SMART" id="SM00635"/>
    </source>
</evidence>
<dbReference type="EMBL" id="CP136051">
    <property type="protein sequence ID" value="WOK08304.1"/>
    <property type="molecule type" value="Genomic_DNA"/>
</dbReference>
<dbReference type="SMART" id="SM00635">
    <property type="entry name" value="BID_2"/>
    <property type="match status" value="2"/>
</dbReference>
<dbReference type="Proteomes" id="UP001302349">
    <property type="component" value="Chromosome"/>
</dbReference>
<dbReference type="Pfam" id="PF02368">
    <property type="entry name" value="Big_2"/>
    <property type="match status" value="1"/>
</dbReference>
<keyword evidence="3" id="KW-1185">Reference proteome</keyword>
<proteinExistence type="predicted"/>
<dbReference type="SUPFAM" id="SSF49373">
    <property type="entry name" value="Invasin/intimin cell-adhesion fragments"/>
    <property type="match status" value="2"/>
</dbReference>
<dbReference type="Gene3D" id="2.60.40.1080">
    <property type="match status" value="2"/>
</dbReference>
<feature type="domain" description="BIG2" evidence="1">
    <location>
        <begin position="33"/>
        <end position="112"/>
    </location>
</feature>
<dbReference type="InterPro" id="IPR008964">
    <property type="entry name" value="Invasin/intimin_cell_adhesion"/>
</dbReference>
<organism evidence="2 3">
    <name type="scientific">Imperialibacter roseus</name>
    <dbReference type="NCBI Taxonomy" id="1324217"/>
    <lineage>
        <taxon>Bacteria</taxon>
        <taxon>Pseudomonadati</taxon>
        <taxon>Bacteroidota</taxon>
        <taxon>Cytophagia</taxon>
        <taxon>Cytophagales</taxon>
        <taxon>Flammeovirgaceae</taxon>
        <taxon>Imperialibacter</taxon>
    </lineage>
</organism>
<gene>
    <name evidence="2" type="ORF">RT717_06590</name>
</gene>
<evidence type="ECO:0000313" key="2">
    <source>
        <dbReference type="EMBL" id="WOK08304.1"/>
    </source>
</evidence>
<name>A0ABZ0IVA4_9BACT</name>
<dbReference type="PROSITE" id="PS51257">
    <property type="entry name" value="PROKAR_LIPOPROTEIN"/>
    <property type="match status" value="1"/>
</dbReference>
<sequence length="319" mass="34281">MKSASTISFLHFFIACVFVVGCGGETDEPDPVEEVHPTLLLSERDINILMEDSTLLRYTILPDTITIDDLKWTSSDEEVATVSATGLLRALSIGTATIKLSSESEEVEATLTVNVLPIPLSSVEIAGGDSVVVAFVNTEESLDLAFLPENATDKSIQWRSSNTNVLSVDPTGKALAKTLGYVFVEAYRENDPWIYDAVTVIPAEEGQLVAASFVNVVTFAGKYQYKVFLGSIDVPVTTGKITLYSTNGFTFTIEAEIAATTEAIDIAANHAAQIATLEVTEAEFNDLSLGALVSVEISLNGVDYHVMVNGNSVIRVVEK</sequence>
<dbReference type="RefSeq" id="WP_317490948.1">
    <property type="nucleotide sequence ID" value="NZ_CP136051.1"/>
</dbReference>
<protein>
    <submittedName>
        <fullName evidence="2">Ig-like domain-containing protein</fullName>
    </submittedName>
</protein>